<evidence type="ECO:0000313" key="3">
    <source>
        <dbReference type="EMBL" id="CCA77417.1"/>
    </source>
</evidence>
<keyword evidence="2" id="KW-1133">Transmembrane helix</keyword>
<proteinExistence type="predicted"/>
<comment type="caution">
    <text evidence="3">The sequence shown here is derived from an EMBL/GenBank/DDBJ whole genome shotgun (WGS) entry which is preliminary data.</text>
</comment>
<keyword evidence="4" id="KW-1185">Reference proteome</keyword>
<organism evidence="3 4">
    <name type="scientific">Serendipita indica (strain DSM 11827)</name>
    <name type="common">Root endophyte fungus</name>
    <name type="synonym">Piriformospora indica</name>
    <dbReference type="NCBI Taxonomy" id="1109443"/>
    <lineage>
        <taxon>Eukaryota</taxon>
        <taxon>Fungi</taxon>
        <taxon>Dikarya</taxon>
        <taxon>Basidiomycota</taxon>
        <taxon>Agaricomycotina</taxon>
        <taxon>Agaricomycetes</taxon>
        <taxon>Sebacinales</taxon>
        <taxon>Serendipitaceae</taxon>
        <taxon>Serendipita</taxon>
    </lineage>
</organism>
<keyword evidence="2" id="KW-0472">Membrane</keyword>
<dbReference type="Proteomes" id="UP000007148">
    <property type="component" value="Unassembled WGS sequence"/>
</dbReference>
<accession>G4U1H4</accession>
<feature type="region of interest" description="Disordered" evidence="1">
    <location>
        <begin position="143"/>
        <end position="163"/>
    </location>
</feature>
<dbReference type="EMBL" id="CAFZ01001580">
    <property type="protein sequence ID" value="CCA77417.1"/>
    <property type="molecule type" value="Genomic_DNA"/>
</dbReference>
<dbReference type="HOGENOM" id="CLU_1027181_0_0_1"/>
<evidence type="ECO:0000256" key="2">
    <source>
        <dbReference type="SAM" id="Phobius"/>
    </source>
</evidence>
<gene>
    <name evidence="3" type="ORF">PIIN_11394</name>
</gene>
<evidence type="ECO:0000313" key="4">
    <source>
        <dbReference type="Proteomes" id="UP000007148"/>
    </source>
</evidence>
<dbReference type="InParanoid" id="G4U1H4"/>
<sequence>MSIPAIFSSLGIQYDHPSPPGMVASVPIDIEEMYSSDFYTSTPSAQVAAWTSVAVKMIRIHPCSTTVPTTATIESTYSANMAPSEQVSSTIITSNVPLPTPLASTLNTRTIANEHADTVQATDPSPSSTLTLVSNSFLPVPTATSFPTDGQSEDSEDDGDGSKRPFPTVAIISLILIGLGLGAWGCKVLYRKWQRRCYRRARRRNKETTRYRRDRTIKWISDQAYFVGYDPEAAWSDEDIVYDDDESALSQRHTIIEWIFVEPCSGTTTNA</sequence>
<keyword evidence="2" id="KW-0812">Transmembrane</keyword>
<protein>
    <submittedName>
        <fullName evidence="3">Uncharacterized protein</fullName>
    </submittedName>
</protein>
<name>G4U1H4_SERID</name>
<dbReference type="AlphaFoldDB" id="G4U1H4"/>
<reference evidence="3 4" key="1">
    <citation type="journal article" date="2011" name="PLoS Pathog.">
        <title>Endophytic Life Strategies Decoded by Genome and Transcriptome Analyses of the Mutualistic Root Symbiont Piriformospora indica.</title>
        <authorList>
            <person name="Zuccaro A."/>
            <person name="Lahrmann U."/>
            <person name="Guldener U."/>
            <person name="Langen G."/>
            <person name="Pfiffi S."/>
            <person name="Biedenkopf D."/>
            <person name="Wong P."/>
            <person name="Samans B."/>
            <person name="Grimm C."/>
            <person name="Basiewicz M."/>
            <person name="Murat C."/>
            <person name="Martin F."/>
            <person name="Kogel K.H."/>
        </authorList>
    </citation>
    <scope>NUCLEOTIDE SEQUENCE [LARGE SCALE GENOMIC DNA]</scope>
    <source>
        <strain evidence="3 4">DSM 11827</strain>
    </source>
</reference>
<evidence type="ECO:0000256" key="1">
    <source>
        <dbReference type="SAM" id="MobiDB-lite"/>
    </source>
</evidence>
<feature type="transmembrane region" description="Helical" evidence="2">
    <location>
        <begin position="169"/>
        <end position="190"/>
    </location>
</feature>